<evidence type="ECO:0000256" key="2">
    <source>
        <dbReference type="SAM" id="SignalP"/>
    </source>
</evidence>
<evidence type="ECO:0000256" key="1">
    <source>
        <dbReference type="SAM" id="MobiDB-lite"/>
    </source>
</evidence>
<dbReference type="EMBL" id="JAPEUY010000003">
    <property type="protein sequence ID" value="KAJ4375224.1"/>
    <property type="molecule type" value="Genomic_DNA"/>
</dbReference>
<evidence type="ECO:0000313" key="4">
    <source>
        <dbReference type="EMBL" id="KAJ4375224.1"/>
    </source>
</evidence>
<dbReference type="Proteomes" id="UP001140560">
    <property type="component" value="Unassembled WGS sequence"/>
</dbReference>
<dbReference type="SMART" id="SM00235">
    <property type="entry name" value="ZnMc"/>
    <property type="match status" value="1"/>
</dbReference>
<proteinExistence type="predicted"/>
<dbReference type="Gene3D" id="3.40.390.10">
    <property type="entry name" value="Collagenase (Catalytic Domain)"/>
    <property type="match status" value="1"/>
</dbReference>
<dbReference type="OrthoDB" id="291007at2759"/>
<dbReference type="PROSITE" id="PS51257">
    <property type="entry name" value="PROKAR_LIPOPROTEIN"/>
    <property type="match status" value="1"/>
</dbReference>
<feature type="domain" description="Peptidase metallopeptidase" evidence="3">
    <location>
        <begin position="60"/>
        <end position="247"/>
    </location>
</feature>
<dbReference type="AlphaFoldDB" id="A0A9W8YE87"/>
<dbReference type="GO" id="GO:0004222">
    <property type="term" value="F:metalloendopeptidase activity"/>
    <property type="evidence" value="ECO:0007669"/>
    <property type="project" value="InterPro"/>
</dbReference>
<evidence type="ECO:0000259" key="3">
    <source>
        <dbReference type="SMART" id="SM00235"/>
    </source>
</evidence>
<keyword evidence="5" id="KW-1185">Reference proteome</keyword>
<dbReference type="GO" id="GO:0006508">
    <property type="term" value="P:proteolysis"/>
    <property type="evidence" value="ECO:0007669"/>
    <property type="project" value="InterPro"/>
</dbReference>
<evidence type="ECO:0000313" key="5">
    <source>
        <dbReference type="Proteomes" id="UP001140560"/>
    </source>
</evidence>
<dbReference type="InterPro" id="IPR006026">
    <property type="entry name" value="Peptidase_Metallo"/>
</dbReference>
<keyword evidence="2" id="KW-0732">Signal</keyword>
<name>A0A9W8YE87_9PLEO</name>
<dbReference type="InterPro" id="IPR001506">
    <property type="entry name" value="Peptidase_M12A"/>
</dbReference>
<sequence length="295" mass="33524">MKLLTIILTCIIGIALGCPPPFNNPDFLGNDTHTTTDLIEAAIQQGGIAWTDAVATYGNPGKPWPQDHDSYHTTIHYCYKDKAAYNDLSNLVNQALNLWRNKIGPAGRQSGHALSITEVQWHFSDPQPWCILQAPDPNAGNWNSAYPSGTLVIQKESENRGTVARSSEGYRPQGLPDRHGIAVDRTKARTIDLPWLIAHEFGHVFGLWHEHQRYDRDYYLHFECKNPARYEETKRAVEQRGEHTMAQVCKSGYLSYRYNFGAAEWSKQNHKDAEGNYWQTFEGHSIRSRLCILVT</sequence>
<dbReference type="InterPro" id="IPR024079">
    <property type="entry name" value="MetalloPept_cat_dom_sf"/>
</dbReference>
<organism evidence="4 5">
    <name type="scientific">Neocucurbitaria cava</name>
    <dbReference type="NCBI Taxonomy" id="798079"/>
    <lineage>
        <taxon>Eukaryota</taxon>
        <taxon>Fungi</taxon>
        <taxon>Dikarya</taxon>
        <taxon>Ascomycota</taxon>
        <taxon>Pezizomycotina</taxon>
        <taxon>Dothideomycetes</taxon>
        <taxon>Pleosporomycetidae</taxon>
        <taxon>Pleosporales</taxon>
        <taxon>Pleosporineae</taxon>
        <taxon>Cucurbitariaceae</taxon>
        <taxon>Neocucurbitaria</taxon>
    </lineage>
</organism>
<accession>A0A9W8YE87</accession>
<feature type="chain" id="PRO_5040798477" description="Peptidase metallopeptidase domain-containing protein" evidence="2">
    <location>
        <begin position="18"/>
        <end position="295"/>
    </location>
</feature>
<dbReference type="Pfam" id="PF01400">
    <property type="entry name" value="Astacin"/>
    <property type="match status" value="1"/>
</dbReference>
<feature type="region of interest" description="Disordered" evidence="1">
    <location>
        <begin position="157"/>
        <end position="178"/>
    </location>
</feature>
<gene>
    <name evidence="4" type="ORF">N0V83_002310</name>
</gene>
<feature type="signal peptide" evidence="2">
    <location>
        <begin position="1"/>
        <end position="17"/>
    </location>
</feature>
<dbReference type="GO" id="GO:0008270">
    <property type="term" value="F:zinc ion binding"/>
    <property type="evidence" value="ECO:0007669"/>
    <property type="project" value="InterPro"/>
</dbReference>
<comment type="caution">
    <text evidence="4">The sequence shown here is derived from an EMBL/GenBank/DDBJ whole genome shotgun (WGS) entry which is preliminary data.</text>
</comment>
<reference evidence="4" key="1">
    <citation type="submission" date="2022-10" db="EMBL/GenBank/DDBJ databases">
        <title>Tapping the CABI collections for fungal endophytes: first genome assemblies for Collariella, Neodidymelliopsis, Ascochyta clinopodiicola, Didymella pomorum, Didymosphaeria variabile, Neocosmospora piperis and Neocucurbitaria cava.</title>
        <authorList>
            <person name="Hill R."/>
        </authorList>
    </citation>
    <scope>NUCLEOTIDE SEQUENCE</scope>
    <source>
        <strain evidence="4">IMI 356814</strain>
    </source>
</reference>
<dbReference type="SUPFAM" id="SSF55486">
    <property type="entry name" value="Metalloproteases ('zincins'), catalytic domain"/>
    <property type="match status" value="1"/>
</dbReference>
<protein>
    <recommendedName>
        <fullName evidence="3">Peptidase metallopeptidase domain-containing protein</fullName>
    </recommendedName>
</protein>